<dbReference type="KEGG" id="odi:ODI_R3324"/>
<reference evidence="2 3" key="2">
    <citation type="submission" date="2017-08" db="EMBL/GenBank/DDBJ databases">
        <authorList>
            <person name="de Groot N.N."/>
        </authorList>
    </citation>
    <scope>NUCLEOTIDE SEQUENCE [LARGE SCALE GENOMIC DNA]</scope>
    <source>
        <strain evidence="2">Orrdi1</strain>
    </source>
</reference>
<evidence type="ECO:0000313" key="2">
    <source>
        <dbReference type="EMBL" id="SOE51277.1"/>
    </source>
</evidence>
<gene>
    <name evidence="1" type="ORF">ODI_03035</name>
    <name evidence="2" type="ORF">ODI_R3324</name>
</gene>
<organism evidence="1 3">
    <name type="scientific">Orrella dioscoreae</name>
    <dbReference type="NCBI Taxonomy" id="1851544"/>
    <lineage>
        <taxon>Bacteria</taxon>
        <taxon>Pseudomonadati</taxon>
        <taxon>Pseudomonadota</taxon>
        <taxon>Betaproteobacteria</taxon>
        <taxon>Burkholderiales</taxon>
        <taxon>Alcaligenaceae</taxon>
        <taxon>Orrella</taxon>
    </lineage>
</organism>
<name>A0A1C3K3Y2_9BURK</name>
<evidence type="ECO:0008006" key="4">
    <source>
        <dbReference type="Google" id="ProtNLM"/>
    </source>
</evidence>
<proteinExistence type="predicted"/>
<dbReference type="STRING" id="1851544.ODI_03035"/>
<reference evidence="1 3" key="1">
    <citation type="submission" date="2016-06" db="EMBL/GenBank/DDBJ databases">
        <authorList>
            <person name="Kjaerup R.B."/>
            <person name="Dalgaard T.S."/>
            <person name="Juul-Madsen H.R."/>
        </authorList>
    </citation>
    <scope>NUCLEOTIDE SEQUENCE [LARGE SCALE GENOMIC DNA]</scope>
    <source>
        <strain evidence="1">Orrdi1</strain>
    </source>
</reference>
<keyword evidence="3" id="KW-1185">Reference proteome</keyword>
<dbReference type="EMBL" id="FLRC01000029">
    <property type="protein sequence ID" value="SBT26219.1"/>
    <property type="molecule type" value="Genomic_DNA"/>
</dbReference>
<dbReference type="RefSeq" id="WP_067755608.1">
    <property type="nucleotide sequence ID" value="NZ_LT907988.1"/>
</dbReference>
<dbReference type="EMBL" id="LT907988">
    <property type="protein sequence ID" value="SOE51277.1"/>
    <property type="molecule type" value="Genomic_DNA"/>
</dbReference>
<protein>
    <recommendedName>
        <fullName evidence="4">DUF3318 domain-containing protein</fullName>
    </recommendedName>
</protein>
<accession>A0A1C3K3Y2</accession>
<evidence type="ECO:0000313" key="3">
    <source>
        <dbReference type="Proteomes" id="UP000078558"/>
    </source>
</evidence>
<dbReference type="Proteomes" id="UP000078558">
    <property type="component" value="Chromosome I"/>
</dbReference>
<sequence>MNPRHAAHLDRTVRIELLRARAALEREALAANVAEVGRSLGPLALLSGATRSRGGSLLMQGIGMLRQYPFLLSSLTALFARGAAASGGVARGAGRAVKWGGLGVIAWQAWRLWLGAQRRAASSRDSTPFR</sequence>
<dbReference type="AlphaFoldDB" id="A0A1C3K3Y2"/>
<evidence type="ECO:0000313" key="1">
    <source>
        <dbReference type="EMBL" id="SBT26219.1"/>
    </source>
</evidence>